<reference evidence="8" key="1">
    <citation type="submission" date="2020-01" db="EMBL/GenBank/DDBJ databases">
        <title>Genome sequence of Kobresia littledalei, the first chromosome-level genome in the family Cyperaceae.</title>
        <authorList>
            <person name="Qu G."/>
        </authorList>
    </citation>
    <scope>NUCLEOTIDE SEQUENCE</scope>
    <source>
        <strain evidence="8">C.B.Clarke</strain>
        <tissue evidence="8">Leaf</tissue>
    </source>
</reference>
<evidence type="ECO:0000256" key="5">
    <source>
        <dbReference type="HAMAP-Rule" id="MF_03174"/>
    </source>
</evidence>
<dbReference type="PANTHER" id="PTHR43330:SF1">
    <property type="entry name" value="METHIONINE AMINOPEPTIDASE 1B, CHLOROPLASTIC"/>
    <property type="match status" value="1"/>
</dbReference>
<organism evidence="8 9">
    <name type="scientific">Carex littledalei</name>
    <dbReference type="NCBI Taxonomy" id="544730"/>
    <lineage>
        <taxon>Eukaryota</taxon>
        <taxon>Viridiplantae</taxon>
        <taxon>Streptophyta</taxon>
        <taxon>Embryophyta</taxon>
        <taxon>Tracheophyta</taxon>
        <taxon>Spermatophyta</taxon>
        <taxon>Magnoliopsida</taxon>
        <taxon>Liliopsida</taxon>
        <taxon>Poales</taxon>
        <taxon>Cyperaceae</taxon>
        <taxon>Cyperoideae</taxon>
        <taxon>Cariceae</taxon>
        <taxon>Carex</taxon>
        <taxon>Carex subgen. Euthyceras</taxon>
    </lineage>
</organism>
<comment type="function">
    <text evidence="6">Cotranslationally removes the N-terminal methionine from nascent proteins. The N-terminal methionine is often cleaved when the second residue in the primary sequence is small and uncharged (Met-Ala-, Cys, Gly, Pro, Ser, Thr, or Val).</text>
</comment>
<feature type="binding site" evidence="5">
    <location>
        <position position="281"/>
    </location>
    <ligand>
        <name>a divalent metal cation</name>
        <dbReference type="ChEBI" id="CHEBI:60240"/>
        <label>2</label>
        <note>catalytic</note>
    </ligand>
</feature>
<dbReference type="GO" id="GO:0006508">
    <property type="term" value="P:proteolysis"/>
    <property type="evidence" value="ECO:0007669"/>
    <property type="project" value="UniProtKB-KW"/>
</dbReference>
<name>A0A833VKI2_9POAL</name>
<keyword evidence="3 5" id="KW-0479">Metal-binding</keyword>
<dbReference type="PANTHER" id="PTHR43330">
    <property type="entry name" value="METHIONINE AMINOPEPTIDASE"/>
    <property type="match status" value="1"/>
</dbReference>
<gene>
    <name evidence="8" type="ORF">FCM35_KLT05421</name>
</gene>
<dbReference type="SUPFAM" id="SSF55920">
    <property type="entry name" value="Creatinase/aminopeptidase"/>
    <property type="match status" value="1"/>
</dbReference>
<keyword evidence="1 5" id="KW-0031">Aminopeptidase</keyword>
<evidence type="ECO:0000256" key="2">
    <source>
        <dbReference type="ARBA" id="ARBA00022670"/>
    </source>
</evidence>
<dbReference type="NCBIfam" id="TIGR00500">
    <property type="entry name" value="met_pdase_I"/>
    <property type="match status" value="1"/>
</dbReference>
<dbReference type="Gene3D" id="3.90.230.10">
    <property type="entry name" value="Creatinase/methionine aminopeptidase superfamily"/>
    <property type="match status" value="1"/>
</dbReference>
<evidence type="ECO:0000256" key="4">
    <source>
        <dbReference type="ARBA" id="ARBA00022801"/>
    </source>
</evidence>
<comment type="caution">
    <text evidence="5">Lacks conserved residue(s) required for the propagation of feature annotation.</text>
</comment>
<dbReference type="GO" id="GO:0070006">
    <property type="term" value="F:metalloaminopeptidase activity"/>
    <property type="evidence" value="ECO:0007669"/>
    <property type="project" value="UniProtKB-UniRule"/>
</dbReference>
<feature type="binding site" evidence="5">
    <location>
        <position position="344"/>
    </location>
    <ligand>
        <name>a divalent metal cation</name>
        <dbReference type="ChEBI" id="CHEBI:60240"/>
        <label>2</label>
        <note>catalytic</note>
    </ligand>
</feature>
<feature type="domain" description="Peptidase M24" evidence="7">
    <location>
        <begin position="125"/>
        <end position="351"/>
    </location>
</feature>
<feature type="binding site" evidence="5">
    <location>
        <position position="344"/>
    </location>
    <ligand>
        <name>a divalent metal cation</name>
        <dbReference type="ChEBI" id="CHEBI:60240"/>
        <label>1</label>
    </ligand>
</feature>
<proteinExistence type="inferred from homology"/>
<evidence type="ECO:0000313" key="9">
    <source>
        <dbReference type="Proteomes" id="UP000623129"/>
    </source>
</evidence>
<comment type="cofactor">
    <cofactor evidence="5">
        <name>Co(2+)</name>
        <dbReference type="ChEBI" id="CHEBI:48828"/>
    </cofactor>
    <cofactor evidence="5">
        <name>Zn(2+)</name>
        <dbReference type="ChEBI" id="CHEBI:29105"/>
    </cofactor>
    <cofactor evidence="5">
        <name>Mn(2+)</name>
        <dbReference type="ChEBI" id="CHEBI:29035"/>
    </cofactor>
    <cofactor evidence="5">
        <name>Fe(2+)</name>
        <dbReference type="ChEBI" id="CHEBI:29033"/>
    </cofactor>
    <text evidence="5">Binds 2 divalent metal cations per subunit. Has a high-affinity and a low affinity metal-binding site. The true nature of the physiological cofactor is under debate. The enzyme is active with cobalt, zinc, manganese or divalent iron ions. Most likely, methionine aminopeptidases function as mononuclear Fe(2+)-metalloproteases under physiological conditions, and the catalytically relevant metal-binding site has been assigned to the histidine-containing high-affinity site.</text>
</comment>
<dbReference type="EC" id="3.4.11.18" evidence="6"/>
<dbReference type="InterPro" id="IPR000994">
    <property type="entry name" value="Pept_M24"/>
</dbReference>
<evidence type="ECO:0000256" key="6">
    <source>
        <dbReference type="RuleBase" id="RU003653"/>
    </source>
</evidence>
<dbReference type="PROSITE" id="PS00680">
    <property type="entry name" value="MAP_1"/>
    <property type="match status" value="1"/>
</dbReference>
<dbReference type="PRINTS" id="PR00599">
    <property type="entry name" value="MAPEPTIDASE"/>
</dbReference>
<dbReference type="Pfam" id="PF00557">
    <property type="entry name" value="Peptidase_M24"/>
    <property type="match status" value="1"/>
</dbReference>
<dbReference type="InterPro" id="IPR001714">
    <property type="entry name" value="Pept_M24_MAP"/>
</dbReference>
<keyword evidence="2 5" id="KW-0645">Protease</keyword>
<keyword evidence="9" id="KW-1185">Reference proteome</keyword>
<dbReference type="InterPro" id="IPR036005">
    <property type="entry name" value="Creatinase/aminopeptidase-like"/>
</dbReference>
<evidence type="ECO:0000259" key="7">
    <source>
        <dbReference type="Pfam" id="PF00557"/>
    </source>
</evidence>
<evidence type="ECO:0000313" key="8">
    <source>
        <dbReference type="EMBL" id="KAF3330090.1"/>
    </source>
</evidence>
<keyword evidence="4 5" id="KW-0378">Hydrolase</keyword>
<comment type="caution">
    <text evidence="8">The sequence shown here is derived from an EMBL/GenBank/DDBJ whole genome shotgun (WGS) entry which is preliminary data.</text>
</comment>
<dbReference type="HAMAP" id="MF_01974">
    <property type="entry name" value="MetAP_1"/>
    <property type="match status" value="1"/>
</dbReference>
<feature type="binding site" evidence="5">
    <location>
        <position position="207"/>
    </location>
    <ligand>
        <name>a divalent metal cation</name>
        <dbReference type="ChEBI" id="CHEBI:60240"/>
        <label>1</label>
    </ligand>
</feature>
<evidence type="ECO:0000256" key="1">
    <source>
        <dbReference type="ARBA" id="ARBA00022438"/>
    </source>
</evidence>
<protein>
    <recommendedName>
        <fullName evidence="6">Methionine aminopeptidase</fullName>
        <ecNumber evidence="6">3.4.11.18</ecNumber>
    </recommendedName>
</protein>
<feature type="binding site" evidence="5">
    <location>
        <position position="288"/>
    </location>
    <ligand>
        <name>substrate</name>
    </ligand>
</feature>
<dbReference type="GO" id="GO:0004239">
    <property type="term" value="F:initiator methionyl aminopeptidase activity"/>
    <property type="evidence" value="ECO:0007669"/>
    <property type="project" value="UniProtKB-UniRule"/>
</dbReference>
<dbReference type="GO" id="GO:0009507">
    <property type="term" value="C:chloroplast"/>
    <property type="evidence" value="ECO:0007669"/>
    <property type="project" value="TreeGrafter"/>
</dbReference>
<dbReference type="GO" id="GO:0046872">
    <property type="term" value="F:metal ion binding"/>
    <property type="evidence" value="ECO:0007669"/>
    <property type="project" value="UniProtKB-UniRule"/>
</dbReference>
<sequence>MTGLTLASPHHSISLLQSFSQHNKNLLFKSHTSSFPYLPGNKIARKKWFVFSSKEQIVEEMERVRKLREAQSRVKIKKRVPLRPGRISAPLPMPDHISRPSYAGSTQLPELSTDCQVHDSEGISEMRAACQLAARALELAGTFVRPSVTTNEIDKAVHSMIIEAGGYPSQLGFCGFPKSVCTSVNECVCNGIPDSRQLQRGDIITIDVAVFLNGYHGSTSKTFLCGQVPELVQRLVQVTEVCLERGIAVCKDGALYKKIGKRISEHVENYDFSLVERFVGHGIGPILHSEPLILHHRNDKPGRMVEGQTFTIAPTLAMASSECVTWDDGWTTVTSDGSRAAKFEHTVLITKTGVEVLTKL</sequence>
<dbReference type="Proteomes" id="UP000623129">
    <property type="component" value="Unassembled WGS sequence"/>
</dbReference>
<dbReference type="OrthoDB" id="3209743at2759"/>
<comment type="similarity">
    <text evidence="5">Belongs to the peptidase M24A family. Methionine aminopeptidase type 1 subfamily.</text>
</comment>
<dbReference type="EMBL" id="SWLB01000014">
    <property type="protein sequence ID" value="KAF3330090.1"/>
    <property type="molecule type" value="Genomic_DNA"/>
</dbReference>
<dbReference type="InterPro" id="IPR002467">
    <property type="entry name" value="Pept_M24A_MAP1"/>
</dbReference>
<dbReference type="CDD" id="cd01086">
    <property type="entry name" value="MetAP1"/>
    <property type="match status" value="1"/>
</dbReference>
<comment type="catalytic activity">
    <reaction evidence="5 6">
        <text>Release of N-terminal amino acids, preferentially methionine, from peptides and arylamides.</text>
        <dbReference type="EC" id="3.4.11.18"/>
    </reaction>
</comment>
<accession>A0A833VKI2</accession>
<evidence type="ECO:0000256" key="3">
    <source>
        <dbReference type="ARBA" id="ARBA00022723"/>
    </source>
</evidence>
<dbReference type="AlphaFoldDB" id="A0A833VKI2"/>